<gene>
    <name evidence="1" type="ORF">COCCADRAFT_94905</name>
</gene>
<organism evidence="1 2">
    <name type="scientific">Cochliobolus carbonum (strain 26-R-13)</name>
    <name type="common">Maize leaf spot fungus</name>
    <name type="synonym">Bipolaris zeicola</name>
    <dbReference type="NCBI Taxonomy" id="930089"/>
    <lineage>
        <taxon>Eukaryota</taxon>
        <taxon>Fungi</taxon>
        <taxon>Dikarya</taxon>
        <taxon>Ascomycota</taxon>
        <taxon>Pezizomycotina</taxon>
        <taxon>Dothideomycetes</taxon>
        <taxon>Pleosporomycetidae</taxon>
        <taxon>Pleosporales</taxon>
        <taxon>Pleosporineae</taxon>
        <taxon>Pleosporaceae</taxon>
        <taxon>Bipolaris</taxon>
    </lineage>
</organism>
<dbReference type="AlphaFoldDB" id="W6Y8R2"/>
<keyword evidence="2" id="KW-1185">Reference proteome</keyword>
<name>W6Y8R2_COCC2</name>
<dbReference type="EMBL" id="KI964601">
    <property type="protein sequence ID" value="EUC33885.1"/>
    <property type="molecule type" value="Genomic_DNA"/>
</dbReference>
<dbReference type="GeneID" id="19153845"/>
<evidence type="ECO:0000313" key="2">
    <source>
        <dbReference type="Proteomes" id="UP000053841"/>
    </source>
</evidence>
<accession>W6Y8R2</accession>
<dbReference type="HOGENOM" id="CLU_2242851_0_0_1"/>
<proteinExistence type="predicted"/>
<protein>
    <recommendedName>
        <fullName evidence="3">CCHC-type domain-containing protein</fullName>
    </recommendedName>
</protein>
<dbReference type="Proteomes" id="UP000053841">
    <property type="component" value="Unassembled WGS sequence"/>
</dbReference>
<dbReference type="KEGG" id="bze:COCCADRAFT_94905"/>
<feature type="non-terminal residue" evidence="1">
    <location>
        <position position="1"/>
    </location>
</feature>
<dbReference type="RefSeq" id="XP_007711802.1">
    <property type="nucleotide sequence ID" value="XM_007713612.1"/>
</dbReference>
<evidence type="ECO:0008006" key="3">
    <source>
        <dbReference type="Google" id="ProtNLM"/>
    </source>
</evidence>
<evidence type="ECO:0000313" key="1">
    <source>
        <dbReference type="EMBL" id="EUC33885.1"/>
    </source>
</evidence>
<reference evidence="1 2" key="1">
    <citation type="journal article" date="2013" name="PLoS Genet.">
        <title>Comparative genome structure, secondary metabolite, and effector coding capacity across Cochliobolus pathogens.</title>
        <authorList>
            <person name="Condon B.J."/>
            <person name="Leng Y."/>
            <person name="Wu D."/>
            <person name="Bushley K.E."/>
            <person name="Ohm R.A."/>
            <person name="Otillar R."/>
            <person name="Martin J."/>
            <person name="Schackwitz W."/>
            <person name="Grimwood J."/>
            <person name="MohdZainudin N."/>
            <person name="Xue C."/>
            <person name="Wang R."/>
            <person name="Manning V.A."/>
            <person name="Dhillon B."/>
            <person name="Tu Z.J."/>
            <person name="Steffenson B.J."/>
            <person name="Salamov A."/>
            <person name="Sun H."/>
            <person name="Lowry S."/>
            <person name="LaButti K."/>
            <person name="Han J."/>
            <person name="Copeland A."/>
            <person name="Lindquist E."/>
            <person name="Barry K."/>
            <person name="Schmutz J."/>
            <person name="Baker S.E."/>
            <person name="Ciuffetti L.M."/>
            <person name="Grigoriev I.V."/>
            <person name="Zhong S."/>
            <person name="Turgeon B.G."/>
        </authorList>
    </citation>
    <scope>NUCLEOTIDE SEQUENCE [LARGE SCALE GENOMIC DNA]</scope>
    <source>
        <strain evidence="1 2">26-R-13</strain>
    </source>
</reference>
<sequence length="105" mass="10792">FSCGGRGHIRSQCPTFHALVQTAGGAQKPVHETAGGAHMAQAAPTCPVGLRCPGQLPCPAGTLCSKSLPVQRPCPAGVLCPTSCPAEERCPRLQRVLGLRGPPTQ</sequence>